<evidence type="ECO:0000256" key="6">
    <source>
        <dbReference type="ARBA" id="ARBA00023295"/>
    </source>
</evidence>
<dbReference type="PRINTS" id="PR00750">
    <property type="entry name" value="BETAAMYLASE"/>
</dbReference>
<dbReference type="Gene3D" id="3.20.20.80">
    <property type="entry name" value="Glycosidases"/>
    <property type="match status" value="1"/>
</dbReference>
<keyword evidence="7 10" id="KW-0624">Polysaccharide degradation</keyword>
<dbReference type="Pfam" id="PF01373">
    <property type="entry name" value="Glyco_hydro_14"/>
    <property type="match status" value="2"/>
</dbReference>
<evidence type="ECO:0000256" key="2">
    <source>
        <dbReference type="ARBA" id="ARBA00005652"/>
    </source>
</evidence>
<evidence type="ECO:0000256" key="11">
    <source>
        <dbReference type="SAM" id="MobiDB-lite"/>
    </source>
</evidence>
<name>A0A9D4TZM8_CHLVU</name>
<feature type="binding site" evidence="9">
    <location>
        <position position="452"/>
    </location>
    <ligand>
        <name>substrate</name>
    </ligand>
</feature>
<feature type="binding site" evidence="9">
    <location>
        <position position="405"/>
    </location>
    <ligand>
        <name>substrate</name>
    </ligand>
</feature>
<comment type="caution">
    <text evidence="12">The sequence shown here is derived from an EMBL/GenBank/DDBJ whole genome shotgun (WGS) entry which is preliminary data.</text>
</comment>
<reference evidence="12" key="1">
    <citation type="journal article" date="2019" name="Plant J.">
        <title>Chlorella vulgaris genome assembly and annotation reveals the molecular basis for metabolic acclimation to high light conditions.</title>
        <authorList>
            <person name="Cecchin M."/>
            <person name="Marcolungo L."/>
            <person name="Rossato M."/>
            <person name="Girolomoni L."/>
            <person name="Cosentino E."/>
            <person name="Cuine S."/>
            <person name="Li-Beisson Y."/>
            <person name="Delledonne M."/>
            <person name="Ballottari M."/>
        </authorList>
    </citation>
    <scope>NUCLEOTIDE SEQUENCE</scope>
    <source>
        <strain evidence="12">211/11P</strain>
    </source>
</reference>
<feature type="binding site" evidence="9">
    <location>
        <position position="137"/>
    </location>
    <ligand>
        <name>substrate</name>
    </ligand>
</feature>
<feature type="binding site" evidence="9">
    <location>
        <position position="177"/>
    </location>
    <ligand>
        <name>substrate</name>
    </ligand>
</feature>
<dbReference type="AlphaFoldDB" id="A0A9D4TZM8"/>
<dbReference type="InterPro" id="IPR018238">
    <property type="entry name" value="Glyco_hydro_14_CS"/>
</dbReference>
<evidence type="ECO:0000256" key="1">
    <source>
        <dbReference type="ARBA" id="ARBA00000546"/>
    </source>
</evidence>
<feature type="active site" description="Proton acceptor" evidence="8">
    <location>
        <position position="490"/>
    </location>
</feature>
<evidence type="ECO:0000256" key="9">
    <source>
        <dbReference type="PIRSR" id="PIRSR601554-2"/>
    </source>
</evidence>
<dbReference type="InterPro" id="IPR001554">
    <property type="entry name" value="Glyco_hydro_14"/>
</dbReference>
<evidence type="ECO:0000313" key="12">
    <source>
        <dbReference type="EMBL" id="KAI3438269.1"/>
    </source>
</evidence>
<feature type="region of interest" description="Disordered" evidence="11">
    <location>
        <begin position="1"/>
        <end position="39"/>
    </location>
</feature>
<dbReference type="EC" id="3.2.1.2" evidence="3 10"/>
<dbReference type="SUPFAM" id="SSF51445">
    <property type="entry name" value="(Trans)glycosidases"/>
    <property type="match status" value="1"/>
</dbReference>
<proteinExistence type="inferred from homology"/>
<evidence type="ECO:0000256" key="10">
    <source>
        <dbReference type="RuleBase" id="RU000509"/>
    </source>
</evidence>
<feature type="active site" description="Proton donor" evidence="8">
    <location>
        <position position="269"/>
    </location>
</feature>
<dbReference type="EMBL" id="SIDB01000001">
    <property type="protein sequence ID" value="KAI3438269.1"/>
    <property type="molecule type" value="Genomic_DNA"/>
</dbReference>
<gene>
    <name evidence="12" type="ORF">D9Q98_000704</name>
</gene>
<feature type="binding site" evidence="9">
    <location>
        <position position="410"/>
    </location>
    <ligand>
        <name>substrate</name>
    </ligand>
</feature>
<reference evidence="12" key="2">
    <citation type="submission" date="2020-11" db="EMBL/GenBank/DDBJ databases">
        <authorList>
            <person name="Cecchin M."/>
            <person name="Marcolungo L."/>
            <person name="Rossato M."/>
            <person name="Girolomoni L."/>
            <person name="Cosentino E."/>
            <person name="Cuine S."/>
            <person name="Li-Beisson Y."/>
            <person name="Delledonne M."/>
            <person name="Ballottari M."/>
        </authorList>
    </citation>
    <scope>NUCLEOTIDE SEQUENCE</scope>
    <source>
        <strain evidence="12">211/11P</strain>
        <tissue evidence="12">Whole cell</tissue>
    </source>
</reference>
<keyword evidence="6 10" id="KW-0326">Glycosidase</keyword>
<dbReference type="PANTHER" id="PTHR31352">
    <property type="entry name" value="BETA-AMYLASE 1, CHLOROPLASTIC"/>
    <property type="match status" value="1"/>
</dbReference>
<feature type="binding site" evidence="9">
    <location>
        <begin position="491"/>
        <end position="492"/>
    </location>
    <ligand>
        <name>substrate</name>
    </ligand>
</feature>
<comment type="similarity">
    <text evidence="2 10">Belongs to the glycosyl hydrolase 14 family.</text>
</comment>
<dbReference type="Proteomes" id="UP001055712">
    <property type="component" value="Unassembled WGS sequence"/>
</dbReference>
<keyword evidence="13" id="KW-1185">Reference proteome</keyword>
<evidence type="ECO:0000256" key="8">
    <source>
        <dbReference type="PIRSR" id="PIRSR601554-1"/>
    </source>
</evidence>
<dbReference type="PANTHER" id="PTHR31352:SF40">
    <property type="entry name" value="BETA-AMYLASE 6"/>
    <property type="match status" value="1"/>
</dbReference>
<keyword evidence="4 10" id="KW-0378">Hydrolase</keyword>
<keyword evidence="5 10" id="KW-0119">Carbohydrate metabolism</keyword>
<evidence type="ECO:0000256" key="7">
    <source>
        <dbReference type="ARBA" id="ARBA00023326"/>
    </source>
</evidence>
<evidence type="ECO:0000256" key="5">
    <source>
        <dbReference type="ARBA" id="ARBA00023277"/>
    </source>
</evidence>
<dbReference type="InterPro" id="IPR017853">
    <property type="entry name" value="GH"/>
</dbReference>
<evidence type="ECO:0000313" key="13">
    <source>
        <dbReference type="Proteomes" id="UP001055712"/>
    </source>
</evidence>
<dbReference type="PROSITE" id="PS00679">
    <property type="entry name" value="BETA_AMYLASE_2"/>
    <property type="match status" value="1"/>
</dbReference>
<feature type="binding site" evidence="9">
    <location>
        <position position="525"/>
    </location>
    <ligand>
        <name>substrate</name>
    </ligand>
</feature>
<sequence length="548" mass="60975">MLSLSRASWGSPCTREARQRRRRHRQPVAEAQGARRLEAAEQVQMPTQTGFRRPEAELRSMLSRIYQASDVRLAPERRQRRITAPVRGVPVYVMLPLDTVSLLERNGTTQPLFIREKAMEVGLEMLSRAGVDGVMIDVWWGIAEHAGPGQYDFAAYRKLFEQVASKGLKVQAVMSFHAAGNNVGDCCRISLPPWVLEAGEADPDIFFTDSSGYRNRECLSVGCGSHPVLHGRTPIQAHADFIAAFADEFGDMLGGVVSEVTVGMGPAGELRYPSYPEGDGRWRFPGIGQFQCYDKYMLASLQEAAVAAGRPEWGHGGPHDSGNYNSHSAETGFFRSYGGSWDTEYGQFFLEWYSGLLIRHADRLLGAARQVLTSRCRPRTMREARELSDGGMLYVFGPAVQLGIKMAGVHWWFKSRAHAAELTAGYYNTRERNGYLPIFEMLQRHGAAASFTCVEMRDCEHPLEGRCSPEGLLNQVLSTAARVGVPMSGENALQRYDQLAFDKICDSAFGQSVMAGRLEKLTFLRMGDMMIDNWSAFGAFLQRLTCPP</sequence>
<dbReference type="GO" id="GO:0016161">
    <property type="term" value="F:beta-amylase activity"/>
    <property type="evidence" value="ECO:0007669"/>
    <property type="project" value="UniProtKB-EC"/>
</dbReference>
<accession>A0A9D4TZM8</accession>
<comment type="catalytic activity">
    <reaction evidence="1 10">
        <text>Hydrolysis of (1-&gt;4)-alpha-D-glucosidic linkages in polysaccharides so as to remove successive maltose units from the non-reducing ends of the chains.</text>
        <dbReference type="EC" id="3.2.1.2"/>
    </reaction>
</comment>
<organism evidence="12 13">
    <name type="scientific">Chlorella vulgaris</name>
    <name type="common">Green alga</name>
    <dbReference type="NCBI Taxonomy" id="3077"/>
    <lineage>
        <taxon>Eukaryota</taxon>
        <taxon>Viridiplantae</taxon>
        <taxon>Chlorophyta</taxon>
        <taxon>core chlorophytes</taxon>
        <taxon>Trebouxiophyceae</taxon>
        <taxon>Chlorellales</taxon>
        <taxon>Chlorellaceae</taxon>
        <taxon>Chlorella clade</taxon>
        <taxon>Chlorella</taxon>
    </lineage>
</organism>
<protein>
    <recommendedName>
        <fullName evidence="3 10">Beta-amylase</fullName>
        <ecNumber evidence="3 10">3.2.1.2</ecNumber>
    </recommendedName>
</protein>
<dbReference type="GO" id="GO:0000272">
    <property type="term" value="P:polysaccharide catabolic process"/>
    <property type="evidence" value="ECO:0007669"/>
    <property type="project" value="UniProtKB-KW"/>
</dbReference>
<dbReference type="OrthoDB" id="1660156at2759"/>
<evidence type="ECO:0000256" key="3">
    <source>
        <dbReference type="ARBA" id="ARBA00012594"/>
    </source>
</evidence>
<evidence type="ECO:0000256" key="4">
    <source>
        <dbReference type="ARBA" id="ARBA00022801"/>
    </source>
</evidence>
<feature type="binding site" evidence="9">
    <location>
        <position position="185"/>
    </location>
    <ligand>
        <name>substrate</name>
    </ligand>
</feature>